<evidence type="ECO:0000313" key="3">
    <source>
        <dbReference type="Proteomes" id="UP000593568"/>
    </source>
</evidence>
<evidence type="ECO:0000313" key="2">
    <source>
        <dbReference type="EMBL" id="MBA0765066.1"/>
    </source>
</evidence>
<feature type="compositionally biased region" description="Polar residues" evidence="1">
    <location>
        <begin position="124"/>
        <end position="153"/>
    </location>
</feature>
<gene>
    <name evidence="2" type="ORF">Gotri_014327</name>
</gene>
<dbReference type="EMBL" id="JABEZW010000005">
    <property type="protein sequence ID" value="MBA0765066.1"/>
    <property type="molecule type" value="Genomic_DNA"/>
</dbReference>
<dbReference type="AlphaFoldDB" id="A0A7J9DWE8"/>
<keyword evidence="3" id="KW-1185">Reference proteome</keyword>
<evidence type="ECO:0000256" key="1">
    <source>
        <dbReference type="SAM" id="MobiDB-lite"/>
    </source>
</evidence>
<proteinExistence type="predicted"/>
<organism evidence="2 3">
    <name type="scientific">Gossypium trilobum</name>
    <dbReference type="NCBI Taxonomy" id="34281"/>
    <lineage>
        <taxon>Eukaryota</taxon>
        <taxon>Viridiplantae</taxon>
        <taxon>Streptophyta</taxon>
        <taxon>Embryophyta</taxon>
        <taxon>Tracheophyta</taxon>
        <taxon>Spermatophyta</taxon>
        <taxon>Magnoliopsida</taxon>
        <taxon>eudicotyledons</taxon>
        <taxon>Gunneridae</taxon>
        <taxon>Pentapetalae</taxon>
        <taxon>rosids</taxon>
        <taxon>malvids</taxon>
        <taxon>Malvales</taxon>
        <taxon>Malvaceae</taxon>
        <taxon>Malvoideae</taxon>
        <taxon>Gossypium</taxon>
    </lineage>
</organism>
<feature type="region of interest" description="Disordered" evidence="1">
    <location>
        <begin position="110"/>
        <end position="153"/>
    </location>
</feature>
<comment type="caution">
    <text evidence="2">The sequence shown here is derived from an EMBL/GenBank/DDBJ whole genome shotgun (WGS) entry which is preliminary data.</text>
</comment>
<reference evidence="2 3" key="1">
    <citation type="journal article" date="2019" name="Genome Biol. Evol.">
        <title>Insights into the evolution of the New World diploid cottons (Gossypium, subgenus Houzingenia) based on genome sequencing.</title>
        <authorList>
            <person name="Grover C.E."/>
            <person name="Arick M.A. 2nd"/>
            <person name="Thrash A."/>
            <person name="Conover J.L."/>
            <person name="Sanders W.S."/>
            <person name="Peterson D.G."/>
            <person name="Frelichowski J.E."/>
            <person name="Scheffler J.A."/>
            <person name="Scheffler B.E."/>
            <person name="Wendel J.F."/>
        </authorList>
    </citation>
    <scope>NUCLEOTIDE SEQUENCE [LARGE SCALE GENOMIC DNA]</scope>
    <source>
        <strain evidence="2">8</strain>
        <tissue evidence="2">Leaf</tissue>
    </source>
</reference>
<protein>
    <submittedName>
        <fullName evidence="2">Uncharacterized protein</fullName>
    </submittedName>
</protein>
<accession>A0A7J9DWE8</accession>
<dbReference type="Proteomes" id="UP000593568">
    <property type="component" value="Unassembled WGS sequence"/>
</dbReference>
<name>A0A7J9DWE8_9ROSI</name>
<dbReference type="Gene3D" id="3.30.200.20">
    <property type="entry name" value="Phosphorylase Kinase, domain 1"/>
    <property type="match status" value="1"/>
</dbReference>
<sequence>MVVLHTQEKKAIQHEKEILLEKWWFTVTARANEQQVSTEIVRISSVEELKNTTKNYDESHIIGKGGFDTVNKDDKVVKERDIEQIKEVYELAKRCLRVKGCCEMETNFGEQCGGKSKSDRQSKYVRQSKSGGQANVTESLSVRQNGRQSNQLP</sequence>